<dbReference type="GO" id="GO:0000981">
    <property type="term" value="F:DNA-binding transcription factor activity, RNA polymerase II-specific"/>
    <property type="evidence" value="ECO:0007669"/>
    <property type="project" value="InterPro"/>
</dbReference>
<evidence type="ECO:0000256" key="4">
    <source>
        <dbReference type="ARBA" id="ARBA00023125"/>
    </source>
</evidence>
<evidence type="ECO:0000256" key="7">
    <source>
        <dbReference type="SAM" id="MobiDB-lite"/>
    </source>
</evidence>
<sequence>MAVSLKVNNIHDAAALLGVTFFGGFLVLLIRNLIKKFGGKCVTTPVPTCSLPQKTSISNSSTGDYVNVFPPSQRRRLPQLDPQFANTEHVDLSIARKSLVKLQDDYRKAEPEQFIFSGFAISDIRSLGAFPDYSTLSGVPLPTPLKDFDIDKALPRPYRPFRWPYHQTMSLTKLDPDFWIELESTYRERLTQRQELYAQHGDDLLNCLPGAELACKELMEMVLQFLCARYPKQFEIRDKNMLCNHILGTTTDLAATPPLHVLLHNVPEDFGIVLRDHETGRYVLRAGMVCSTVGWKLGQKIGMGLPEIHKPIPDYKEKMEFSMDRRLTTDPLCARFFTKMPTDKPIQRGSWGLEIGQPLFLPSDHPDFAHRASQDPNLRPEDIHLRVDWQTLRRLPLSGAIVFNFKALFTPLTEFRDEPRIPSLVLKLLNEGKENLMKYKGTWHVEHVAKPALAEYERFQVETGLVEKDWVVQTLAEGPFFPGWERKWSTPSKVGRKGPRAGLPPRSRAGCITCKRKHIKCDEARPECLRCSEKGLKCGGYKQDLKWSFKYQPDFQFQSFSIEPSSPSTSHPRPRKNSSKQQCDASSTTPAYSQSDTASIFSGEGSNEQAAQRRATQGGDRIDELNLSTRISAQECQTGDGLISEEQSSQVDDVGFGQELELQSTDFADIDFADFTDLTETISLPTEQALTLSTRTLMDTSSAFVINWFEQVCPAWSGFDSDTNMNRRIAIDLWHNSATVRSSLESMSAGFMASRLPWMRQSALRLMQAATDCIQAELMTVKRSTFPLFVVPTGLLFSLFCMGTTICWVDARALGLPFIKEAKALLRRLNRQSSPALEGPEKDMLAFFNKSLAYCEMLLAVVHNDDDCHALEDADAGARPTEAQPAVLGSCEVGDTLHPWTGVSTSATRLFTKSMTLCRKFRLKMRPSATQPEWLFMPICDELAQAESLEEQLLALKLPFDSGSNVFSTGDHTTPVAHLVRTAEAYRLASLLQLYQTFPYLVSLRLPSKPSLMDNEAILWSEWITPLSLHLVQVLEGIPPTSGSRVIQPLLYISASTGLRRNISAQPQTTSSYVFQEGSHINPLDLDDGESLDDIPSLSSYISQIGQAVGQTSNSNALADDVGKARRFISERLSILESSLPPTPVAVAKELVLATWRAYDNEPDGLLYTTHWVDVMEDNNLRSMFG</sequence>
<feature type="compositionally biased region" description="Low complexity" evidence="7">
    <location>
        <begin position="560"/>
        <end position="571"/>
    </location>
</feature>
<dbReference type="GO" id="GO:0000976">
    <property type="term" value="F:transcription cis-regulatory region binding"/>
    <property type="evidence" value="ECO:0007669"/>
    <property type="project" value="TreeGrafter"/>
</dbReference>
<keyword evidence="4" id="KW-0238">DNA-binding</keyword>
<organism evidence="10 11">
    <name type="scientific">Thyridium curvatum</name>
    <dbReference type="NCBI Taxonomy" id="1093900"/>
    <lineage>
        <taxon>Eukaryota</taxon>
        <taxon>Fungi</taxon>
        <taxon>Dikarya</taxon>
        <taxon>Ascomycota</taxon>
        <taxon>Pezizomycotina</taxon>
        <taxon>Sordariomycetes</taxon>
        <taxon>Sordariomycetidae</taxon>
        <taxon>Thyridiales</taxon>
        <taxon>Thyridiaceae</taxon>
        <taxon>Thyridium</taxon>
    </lineage>
</organism>
<feature type="compositionally biased region" description="Polar residues" evidence="7">
    <location>
        <begin position="579"/>
        <end position="610"/>
    </location>
</feature>
<dbReference type="RefSeq" id="XP_030994579.1">
    <property type="nucleotide sequence ID" value="XM_031141415.1"/>
</dbReference>
<dbReference type="SUPFAM" id="SSF57701">
    <property type="entry name" value="Zn2/Cys6 DNA-binding domain"/>
    <property type="match status" value="1"/>
</dbReference>
<dbReference type="InParanoid" id="A0A507B7X4"/>
<keyword evidence="5" id="KW-0804">Transcription</keyword>
<keyword evidence="6" id="KW-0539">Nucleus</keyword>
<dbReference type="GO" id="GO:0005634">
    <property type="term" value="C:nucleus"/>
    <property type="evidence" value="ECO:0007669"/>
    <property type="project" value="UniProtKB-SubCell"/>
</dbReference>
<keyword evidence="2" id="KW-0862">Zinc</keyword>
<evidence type="ECO:0000259" key="9">
    <source>
        <dbReference type="PROSITE" id="PS50048"/>
    </source>
</evidence>
<accession>A0A507B7X4</accession>
<dbReference type="Proteomes" id="UP000319257">
    <property type="component" value="Unassembled WGS sequence"/>
</dbReference>
<dbReference type="STRING" id="1093900.A0A507B7X4"/>
<dbReference type="EMBL" id="SKBQ01000039">
    <property type="protein sequence ID" value="TPX12868.1"/>
    <property type="molecule type" value="Genomic_DNA"/>
</dbReference>
<dbReference type="AlphaFoldDB" id="A0A507B7X4"/>
<dbReference type="Pfam" id="PF11927">
    <property type="entry name" value="HODM_asu-like"/>
    <property type="match status" value="1"/>
</dbReference>
<evidence type="ECO:0000256" key="2">
    <source>
        <dbReference type="ARBA" id="ARBA00022833"/>
    </source>
</evidence>
<dbReference type="PROSITE" id="PS00463">
    <property type="entry name" value="ZN2_CY6_FUNGAL_1"/>
    <property type="match status" value="1"/>
</dbReference>
<dbReference type="InterPro" id="IPR036864">
    <property type="entry name" value="Zn2-C6_fun-type_DNA-bd_sf"/>
</dbReference>
<dbReference type="PANTHER" id="PTHR37534">
    <property type="entry name" value="TRANSCRIPTIONAL ACTIVATOR PROTEIN UGA3"/>
    <property type="match status" value="1"/>
</dbReference>
<keyword evidence="8" id="KW-1133">Transmembrane helix</keyword>
<keyword evidence="3" id="KW-0805">Transcription regulation</keyword>
<evidence type="ECO:0000256" key="6">
    <source>
        <dbReference type="ARBA" id="ARBA00023242"/>
    </source>
</evidence>
<feature type="region of interest" description="Disordered" evidence="7">
    <location>
        <begin position="560"/>
        <end position="623"/>
    </location>
</feature>
<evidence type="ECO:0000256" key="5">
    <source>
        <dbReference type="ARBA" id="ARBA00023163"/>
    </source>
</evidence>
<dbReference type="GO" id="GO:0008270">
    <property type="term" value="F:zinc ion binding"/>
    <property type="evidence" value="ECO:0007669"/>
    <property type="project" value="InterPro"/>
</dbReference>
<feature type="transmembrane region" description="Helical" evidence="8">
    <location>
        <begin position="13"/>
        <end position="30"/>
    </location>
</feature>
<dbReference type="GO" id="GO:0045944">
    <property type="term" value="P:positive regulation of transcription by RNA polymerase II"/>
    <property type="evidence" value="ECO:0007669"/>
    <property type="project" value="TreeGrafter"/>
</dbReference>
<evidence type="ECO:0000256" key="8">
    <source>
        <dbReference type="SAM" id="Phobius"/>
    </source>
</evidence>
<dbReference type="CDD" id="cd00067">
    <property type="entry name" value="GAL4"/>
    <property type="match status" value="1"/>
</dbReference>
<dbReference type="PROSITE" id="PS50048">
    <property type="entry name" value="ZN2_CY6_FUNGAL_2"/>
    <property type="match status" value="1"/>
</dbReference>
<dbReference type="Gene3D" id="4.10.240.10">
    <property type="entry name" value="Zn(2)-C6 fungal-type DNA-binding domain"/>
    <property type="match status" value="1"/>
</dbReference>
<evidence type="ECO:0000313" key="11">
    <source>
        <dbReference type="Proteomes" id="UP000319257"/>
    </source>
</evidence>
<name>A0A507B7X4_9PEZI</name>
<dbReference type="InterPro" id="IPR021858">
    <property type="entry name" value="Fun_TF"/>
</dbReference>
<keyword evidence="11" id="KW-1185">Reference proteome</keyword>
<reference evidence="10 11" key="1">
    <citation type="submission" date="2019-06" db="EMBL/GenBank/DDBJ databases">
        <title>Draft genome sequence of the filamentous fungus Phialemoniopsis curvata isolated from diesel fuel.</title>
        <authorList>
            <person name="Varaljay V.A."/>
            <person name="Lyon W.J."/>
            <person name="Crouch A.L."/>
            <person name="Drake C.E."/>
            <person name="Hollomon J.M."/>
            <person name="Nadeau L.J."/>
            <person name="Nunn H.S."/>
            <person name="Stevenson B.S."/>
            <person name="Bojanowski C.L."/>
            <person name="Crookes-Goodson W.J."/>
        </authorList>
    </citation>
    <scope>NUCLEOTIDE SEQUENCE [LARGE SCALE GENOMIC DNA]</scope>
    <source>
        <strain evidence="10 11">D216</strain>
    </source>
</reference>
<evidence type="ECO:0000256" key="1">
    <source>
        <dbReference type="ARBA" id="ARBA00004123"/>
    </source>
</evidence>
<proteinExistence type="predicted"/>
<gene>
    <name evidence="10" type="ORF">E0L32_006748</name>
</gene>
<feature type="domain" description="Zn(2)-C6 fungal-type" evidence="9">
    <location>
        <begin position="510"/>
        <end position="538"/>
    </location>
</feature>
<protein>
    <recommendedName>
        <fullName evidence="9">Zn(2)-C6 fungal-type domain-containing protein</fullName>
    </recommendedName>
</protein>
<evidence type="ECO:0000256" key="3">
    <source>
        <dbReference type="ARBA" id="ARBA00023015"/>
    </source>
</evidence>
<dbReference type="Pfam" id="PF00172">
    <property type="entry name" value="Zn_clus"/>
    <property type="match status" value="1"/>
</dbReference>
<evidence type="ECO:0000313" key="10">
    <source>
        <dbReference type="EMBL" id="TPX12868.1"/>
    </source>
</evidence>
<dbReference type="Pfam" id="PF11951">
    <property type="entry name" value="Fungal_trans_2"/>
    <property type="match status" value="1"/>
</dbReference>
<dbReference type="GeneID" id="41974195"/>
<dbReference type="InterPro" id="IPR021848">
    <property type="entry name" value="HODM_asu-like"/>
</dbReference>
<comment type="subcellular location">
    <subcellularLocation>
        <location evidence="1">Nucleus</location>
    </subcellularLocation>
</comment>
<dbReference type="InterPro" id="IPR001138">
    <property type="entry name" value="Zn2Cys6_DnaBD"/>
</dbReference>
<dbReference type="SMART" id="SM00066">
    <property type="entry name" value="GAL4"/>
    <property type="match status" value="1"/>
</dbReference>
<keyword evidence="8" id="KW-0472">Membrane</keyword>
<keyword evidence="8" id="KW-0812">Transmembrane</keyword>
<comment type="caution">
    <text evidence="10">The sequence shown here is derived from an EMBL/GenBank/DDBJ whole genome shotgun (WGS) entry which is preliminary data.</text>
</comment>
<dbReference type="PANTHER" id="PTHR37534:SF11">
    <property type="entry name" value="ZN(II)2CYS6 TRANSCRIPTION FACTOR (EUROFUNG)"/>
    <property type="match status" value="1"/>
</dbReference>
<dbReference type="OrthoDB" id="5043642at2759"/>